<dbReference type="EMBL" id="JABGBP010000233">
    <property type="protein sequence ID" value="NOL60489.1"/>
    <property type="molecule type" value="Genomic_DNA"/>
</dbReference>
<keyword evidence="5 6" id="KW-0472">Membrane</keyword>
<proteinExistence type="predicted"/>
<keyword evidence="2" id="KW-1003">Cell membrane</keyword>
<reference evidence="7 8" key="1">
    <citation type="submission" date="2020-05" db="EMBL/GenBank/DDBJ databases">
        <authorList>
            <person name="Zhang R."/>
        </authorList>
    </citation>
    <scope>NUCLEOTIDE SEQUENCE [LARGE SCALE GENOMIC DNA]</scope>
    <source>
        <strain evidence="7 8">DSM 28986</strain>
    </source>
</reference>
<organism evidence="7 8">
    <name type="scientific">Ferroplasma acidiphilum</name>
    <dbReference type="NCBI Taxonomy" id="74969"/>
    <lineage>
        <taxon>Archaea</taxon>
        <taxon>Methanobacteriati</taxon>
        <taxon>Thermoplasmatota</taxon>
        <taxon>Thermoplasmata</taxon>
        <taxon>Thermoplasmatales</taxon>
        <taxon>Ferroplasmaceae</taxon>
        <taxon>Ferroplasma</taxon>
    </lineage>
</organism>
<protein>
    <submittedName>
        <fullName evidence="7">APC family permease</fullName>
    </submittedName>
</protein>
<feature type="non-terminal residue" evidence="7">
    <location>
        <position position="1"/>
    </location>
</feature>
<feature type="transmembrane region" description="Helical" evidence="6">
    <location>
        <begin position="280"/>
        <end position="301"/>
    </location>
</feature>
<gene>
    <name evidence="7" type="ORF">HLB00_06535</name>
</gene>
<dbReference type="Gene3D" id="1.20.1740.10">
    <property type="entry name" value="Amino acid/polyamine transporter I"/>
    <property type="match status" value="1"/>
</dbReference>
<evidence type="ECO:0000256" key="4">
    <source>
        <dbReference type="ARBA" id="ARBA00022989"/>
    </source>
</evidence>
<evidence type="ECO:0000256" key="3">
    <source>
        <dbReference type="ARBA" id="ARBA00022692"/>
    </source>
</evidence>
<keyword evidence="4 6" id="KW-1133">Transmembrane helix</keyword>
<feature type="transmembrane region" description="Helical" evidence="6">
    <location>
        <begin position="7"/>
        <end position="28"/>
    </location>
</feature>
<keyword evidence="3 6" id="KW-0812">Transmembrane</keyword>
<dbReference type="PANTHER" id="PTHR42770">
    <property type="entry name" value="AMINO ACID TRANSPORTER-RELATED"/>
    <property type="match status" value="1"/>
</dbReference>
<dbReference type="Pfam" id="PF13520">
    <property type="entry name" value="AA_permease_2"/>
    <property type="match status" value="1"/>
</dbReference>
<comment type="subcellular location">
    <subcellularLocation>
        <location evidence="1">Cell membrane</location>
        <topology evidence="1">Multi-pass membrane protein</topology>
    </subcellularLocation>
</comment>
<dbReference type="InterPro" id="IPR002293">
    <property type="entry name" value="AA/rel_permease1"/>
</dbReference>
<dbReference type="PANTHER" id="PTHR42770:SF11">
    <property type="entry name" value="INNER MEMBRANE TRANSPORT PROTEIN YBAT"/>
    <property type="match status" value="1"/>
</dbReference>
<evidence type="ECO:0000256" key="5">
    <source>
        <dbReference type="ARBA" id="ARBA00023136"/>
    </source>
</evidence>
<evidence type="ECO:0000313" key="7">
    <source>
        <dbReference type="EMBL" id="NOL60489.1"/>
    </source>
</evidence>
<dbReference type="Proteomes" id="UP000546917">
    <property type="component" value="Unassembled WGS sequence"/>
</dbReference>
<feature type="transmembrane region" description="Helical" evidence="6">
    <location>
        <begin position="85"/>
        <end position="109"/>
    </location>
</feature>
<feature type="transmembrane region" description="Helical" evidence="6">
    <location>
        <begin position="184"/>
        <end position="206"/>
    </location>
</feature>
<evidence type="ECO:0000313" key="8">
    <source>
        <dbReference type="Proteomes" id="UP000546917"/>
    </source>
</evidence>
<dbReference type="GO" id="GO:0022857">
    <property type="term" value="F:transmembrane transporter activity"/>
    <property type="evidence" value="ECO:0007669"/>
    <property type="project" value="InterPro"/>
</dbReference>
<feature type="transmembrane region" description="Helical" evidence="6">
    <location>
        <begin position="129"/>
        <end position="146"/>
    </location>
</feature>
<feature type="transmembrane region" description="Helical" evidence="6">
    <location>
        <begin position="212"/>
        <end position="236"/>
    </location>
</feature>
<evidence type="ECO:0000256" key="6">
    <source>
        <dbReference type="SAM" id="Phobius"/>
    </source>
</evidence>
<dbReference type="GO" id="GO:0005886">
    <property type="term" value="C:plasma membrane"/>
    <property type="evidence" value="ECO:0007669"/>
    <property type="project" value="UniProtKB-SubCell"/>
</dbReference>
<evidence type="ECO:0000256" key="1">
    <source>
        <dbReference type="ARBA" id="ARBA00004651"/>
    </source>
</evidence>
<dbReference type="AlphaFoldDB" id="A0A7K4FQF1"/>
<dbReference type="InterPro" id="IPR050367">
    <property type="entry name" value="APC_superfamily"/>
</dbReference>
<feature type="transmembrane region" description="Helical" evidence="6">
    <location>
        <begin position="40"/>
        <end position="65"/>
    </location>
</feature>
<dbReference type="RefSeq" id="WP_171481735.1">
    <property type="nucleotide sequence ID" value="NZ_JABGBP010000233.1"/>
</dbReference>
<name>A0A7K4FQF1_9ARCH</name>
<accession>A0A7K4FQF1</accession>
<comment type="caution">
    <text evidence="7">The sequence shown here is derived from an EMBL/GenBank/DDBJ whole genome shotgun (WGS) entry which is preliminary data.</text>
</comment>
<sequence>FSTNYQIITGIAEFIILIAGGIGLVILAGKNNTLAVFSPFIASGGIIGFAHSLTLSVVTFIGLSIALTAISEEAHIPKKTVPKSLLISSIIIGVTIVFLSYAMTVAWGPSRMLSFGNSVDNGLVLFREVSPIMFGLLFIFTVNSFMGNNISMGTSMTRIFYAFSRDNIIFPGIFSRTDKNGTPVYTTIFILAISVFLCMVFGIYFGPIDGGYVLLFADAFFSFLIRSISSSSLIISTFKAGKINKKTLTGYLIAPVISIIALIAVLASNFFPLPAYPYNFASVLGIAIIVVVLAITLITWIKRPDTVKNAGSTTVEETPADAVD</sequence>
<feature type="transmembrane region" description="Helical" evidence="6">
    <location>
        <begin position="248"/>
        <end position="268"/>
    </location>
</feature>
<evidence type="ECO:0000256" key="2">
    <source>
        <dbReference type="ARBA" id="ARBA00022475"/>
    </source>
</evidence>